<evidence type="ECO:0000313" key="4">
    <source>
        <dbReference type="Proteomes" id="UP000036681"/>
    </source>
</evidence>
<comment type="similarity">
    <text evidence="1 2">Belongs to the small heat shock protein (HSP20) family.</text>
</comment>
<dbReference type="InterPro" id="IPR008978">
    <property type="entry name" value="HSP20-like_chaperone"/>
</dbReference>
<dbReference type="PANTHER" id="PTHR45640:SF35">
    <property type="entry name" value="HEAT SHOCK PROTEIN HSP-12.2"/>
    <property type="match status" value="1"/>
</dbReference>
<dbReference type="InterPro" id="IPR001436">
    <property type="entry name" value="Alpha-crystallin/sHSP_animal"/>
</dbReference>
<reference evidence="5" key="1">
    <citation type="submission" date="2017-02" db="UniProtKB">
        <authorList>
            <consortium name="WormBaseParasite"/>
        </authorList>
    </citation>
    <scope>IDENTIFICATION</scope>
</reference>
<dbReference type="PROSITE" id="PS01031">
    <property type="entry name" value="SHSP"/>
    <property type="match status" value="1"/>
</dbReference>
<dbReference type="InterPro" id="IPR002068">
    <property type="entry name" value="A-crystallin/Hsp20_dom"/>
</dbReference>
<evidence type="ECO:0000256" key="2">
    <source>
        <dbReference type="RuleBase" id="RU003616"/>
    </source>
</evidence>
<evidence type="ECO:0000256" key="1">
    <source>
        <dbReference type="PROSITE-ProRule" id="PRU00285"/>
    </source>
</evidence>
<dbReference type="PRINTS" id="PR00299">
    <property type="entry name" value="ACRYSTALLIN"/>
</dbReference>
<name>A0A0M3IKF0_ASCLU</name>
<dbReference type="GO" id="GO:0051082">
    <property type="term" value="F:unfolded protein binding"/>
    <property type="evidence" value="ECO:0007669"/>
    <property type="project" value="TreeGrafter"/>
</dbReference>
<dbReference type="GO" id="GO:0042026">
    <property type="term" value="P:protein refolding"/>
    <property type="evidence" value="ECO:0007669"/>
    <property type="project" value="TreeGrafter"/>
</dbReference>
<dbReference type="Pfam" id="PF00011">
    <property type="entry name" value="HSP20"/>
    <property type="match status" value="2"/>
</dbReference>
<organism evidence="4 5">
    <name type="scientific">Ascaris lumbricoides</name>
    <name type="common">Giant roundworm</name>
    <dbReference type="NCBI Taxonomy" id="6252"/>
    <lineage>
        <taxon>Eukaryota</taxon>
        <taxon>Metazoa</taxon>
        <taxon>Ecdysozoa</taxon>
        <taxon>Nematoda</taxon>
        <taxon>Chromadorea</taxon>
        <taxon>Rhabditida</taxon>
        <taxon>Spirurina</taxon>
        <taxon>Ascaridomorpha</taxon>
        <taxon>Ascaridoidea</taxon>
        <taxon>Ascarididae</taxon>
        <taxon>Ascaris</taxon>
    </lineage>
</organism>
<dbReference type="GO" id="GO:0005634">
    <property type="term" value="C:nucleus"/>
    <property type="evidence" value="ECO:0007669"/>
    <property type="project" value="TreeGrafter"/>
</dbReference>
<proteinExistence type="inferred from homology"/>
<accession>A0A0M3IKF0</accession>
<dbReference type="GO" id="GO:0005737">
    <property type="term" value="C:cytoplasm"/>
    <property type="evidence" value="ECO:0007669"/>
    <property type="project" value="TreeGrafter"/>
</dbReference>
<dbReference type="SUPFAM" id="SSF49764">
    <property type="entry name" value="HSP20-like chaperones"/>
    <property type="match status" value="2"/>
</dbReference>
<dbReference type="AlphaFoldDB" id="A0A0M3IKF0"/>
<dbReference type="PANTHER" id="PTHR45640">
    <property type="entry name" value="HEAT SHOCK PROTEIN HSP-12.2-RELATED"/>
    <property type="match status" value="1"/>
</dbReference>
<protein>
    <submittedName>
        <fullName evidence="5">SHSP domain-containing protein</fullName>
    </submittedName>
</protein>
<keyword evidence="4" id="KW-1185">Reference proteome</keyword>
<evidence type="ECO:0000259" key="3">
    <source>
        <dbReference type="PROSITE" id="PS01031"/>
    </source>
</evidence>
<feature type="domain" description="SHSP" evidence="3">
    <location>
        <begin position="73"/>
        <end position="167"/>
    </location>
</feature>
<dbReference type="Gene3D" id="2.60.40.790">
    <property type="match status" value="2"/>
</dbReference>
<evidence type="ECO:0000313" key="5">
    <source>
        <dbReference type="WBParaSite" id="ALUE_0001921201-mRNA-1"/>
    </source>
</evidence>
<dbReference type="WBParaSite" id="ALUE_0001921201-mRNA-1">
    <property type="protein sequence ID" value="ALUE_0001921201-mRNA-1"/>
    <property type="gene ID" value="ALUE_0001921201"/>
</dbReference>
<sequence>MDKVKVIKDQLVIHCMHESRTDEFGEIRREISRTYQLPPDVDTKTLKSNLTARGHLEMSTIPVSHNWVGELWDWPLQSADGVVKVTNTTEKFEVGLDVQYFTPNEIEVKVSGQELLINCRHEVRADAFGTVAREVHRAYKLPADVDVATLKSHLSSRGVLTITANKR</sequence>
<dbReference type="CDD" id="cd06526">
    <property type="entry name" value="metazoan_ACD"/>
    <property type="match status" value="2"/>
</dbReference>
<dbReference type="Proteomes" id="UP000036681">
    <property type="component" value="Unplaced"/>
</dbReference>
<dbReference type="GO" id="GO:0009408">
    <property type="term" value="P:response to heat"/>
    <property type="evidence" value="ECO:0007669"/>
    <property type="project" value="TreeGrafter"/>
</dbReference>